<name>A0A644YMB3_9ZZZZ</name>
<gene>
    <name evidence="2" type="ORF">SDC9_75559</name>
</gene>
<feature type="compositionally biased region" description="Basic and acidic residues" evidence="1">
    <location>
        <begin position="1"/>
        <end position="16"/>
    </location>
</feature>
<dbReference type="EMBL" id="VSSQ01005406">
    <property type="protein sequence ID" value="MPM29021.1"/>
    <property type="molecule type" value="Genomic_DNA"/>
</dbReference>
<evidence type="ECO:0000313" key="2">
    <source>
        <dbReference type="EMBL" id="MPM29021.1"/>
    </source>
</evidence>
<reference evidence="2" key="1">
    <citation type="submission" date="2019-08" db="EMBL/GenBank/DDBJ databases">
        <authorList>
            <person name="Kucharzyk K."/>
            <person name="Murdoch R.W."/>
            <person name="Higgins S."/>
            <person name="Loffler F."/>
        </authorList>
    </citation>
    <scope>NUCLEOTIDE SEQUENCE</scope>
</reference>
<feature type="region of interest" description="Disordered" evidence="1">
    <location>
        <begin position="1"/>
        <end position="41"/>
    </location>
</feature>
<dbReference type="AlphaFoldDB" id="A0A644YMB3"/>
<feature type="compositionally biased region" description="Polar residues" evidence="1">
    <location>
        <begin position="25"/>
        <end position="41"/>
    </location>
</feature>
<accession>A0A644YMB3</accession>
<proteinExistence type="predicted"/>
<sequence length="41" mass="4753">MKGKETKKEKKKEKVTNGKTKVLTEYQQGKQSKQESNLNVK</sequence>
<organism evidence="2">
    <name type="scientific">bioreactor metagenome</name>
    <dbReference type="NCBI Taxonomy" id="1076179"/>
    <lineage>
        <taxon>unclassified sequences</taxon>
        <taxon>metagenomes</taxon>
        <taxon>ecological metagenomes</taxon>
    </lineage>
</organism>
<protein>
    <submittedName>
        <fullName evidence="2">Uncharacterized protein</fullName>
    </submittedName>
</protein>
<evidence type="ECO:0000256" key="1">
    <source>
        <dbReference type="SAM" id="MobiDB-lite"/>
    </source>
</evidence>
<comment type="caution">
    <text evidence="2">The sequence shown here is derived from an EMBL/GenBank/DDBJ whole genome shotgun (WGS) entry which is preliminary data.</text>
</comment>